<sequence>MEAVAASGDFAVVLRRLRESRSLTQEELAERAGLTAKAIGALERGERRRPYPHTVRALADGLALGDDDRAALVAAVPSRDAARQVGSAPPAVPSWSSAASPSATRATAAPVPLPAPGGSHYAPAGPMTPFIGRDGELAELLALVRSGTRRLVTITGPGGVGKTRLAMEVLHLAAPDFPGGAQGVDLSAVREPTLVVPRIAAALGLPDAVGIEPLDALVPHLVGLRVLLVLDNLEQLTKAAPVLAGLVARCPDLVVVGTSRAPLRVRAEHEFVLGPLTTPAGDDVDAVASSPAVALLLDRAAAAGSPTVVTDADAPALAAIVRRLDGLPLAVELAAPGLRLLSPWALLTRLEQPGPGASLRDLPERHRTMAAVLEWSMDLLEPEEIALFERLAVVSGGFSLDSVEAVTGEGADVLPALGALVDQSLVLRVPSPDQQPRFRLLEPVRQFAMQRLHASGLATATADRHAAHFHARATASAALLDGPDLVAVLDRLDADHANLRSAYLRLLELDRDGDAAELAGSIWLYLALRGHAREGLAWLERIGPGASDVARCRALTGRLGLQLLAGDNASMRSDAHVAVALAGRVAEPAVTCEVLILAGQAAVFAGALDDADELLARALKQAEASGRRWVAVHTRLAQGQLALVANDLATAGLILPEVVRAAREMGNAFTLATALNVHATLTELLGDESATATLLGEAVGLSLAVRMSWTLGYALPALASLAQRVGDPVSAAWLFGAGASISAADAVDPTFPVSRALSDRGLDATRAALGELRFTREWDAGRAASDTEIQARAAVVTTRAGRGRSA</sequence>
<gene>
    <name evidence="2" type="ORF">ACFPIJ_40925</name>
</gene>
<accession>A0ABV9W7F2</accession>
<evidence type="ECO:0000313" key="2">
    <source>
        <dbReference type="EMBL" id="MFC5004177.1"/>
    </source>
</evidence>
<dbReference type="Proteomes" id="UP001595912">
    <property type="component" value="Unassembled WGS sequence"/>
</dbReference>
<dbReference type="PROSITE" id="PS50943">
    <property type="entry name" value="HTH_CROC1"/>
    <property type="match status" value="1"/>
</dbReference>
<dbReference type="InterPro" id="IPR027417">
    <property type="entry name" value="P-loop_NTPase"/>
</dbReference>
<dbReference type="RefSeq" id="WP_380123813.1">
    <property type="nucleotide sequence ID" value="NZ_JBHSIU010000057.1"/>
</dbReference>
<comment type="caution">
    <text evidence="2">The sequence shown here is derived from an EMBL/GenBank/DDBJ whole genome shotgun (WGS) entry which is preliminary data.</text>
</comment>
<dbReference type="InterPro" id="IPR001387">
    <property type="entry name" value="Cro/C1-type_HTH"/>
</dbReference>
<dbReference type="CDD" id="cd00093">
    <property type="entry name" value="HTH_XRE"/>
    <property type="match status" value="1"/>
</dbReference>
<dbReference type="Gene3D" id="3.40.50.300">
    <property type="entry name" value="P-loop containing nucleotide triphosphate hydrolases"/>
    <property type="match status" value="1"/>
</dbReference>
<dbReference type="Pfam" id="PF13560">
    <property type="entry name" value="HTH_31"/>
    <property type="match status" value="1"/>
</dbReference>
<dbReference type="PRINTS" id="PR00364">
    <property type="entry name" value="DISEASERSIST"/>
</dbReference>
<keyword evidence="2" id="KW-0067">ATP-binding</keyword>
<organism evidence="2 3">
    <name type="scientific">Dactylosporangium cerinum</name>
    <dbReference type="NCBI Taxonomy" id="1434730"/>
    <lineage>
        <taxon>Bacteria</taxon>
        <taxon>Bacillati</taxon>
        <taxon>Actinomycetota</taxon>
        <taxon>Actinomycetes</taxon>
        <taxon>Micromonosporales</taxon>
        <taxon>Micromonosporaceae</taxon>
        <taxon>Dactylosporangium</taxon>
    </lineage>
</organism>
<dbReference type="PANTHER" id="PTHR47691:SF3">
    <property type="entry name" value="HTH-TYPE TRANSCRIPTIONAL REGULATOR RV0890C-RELATED"/>
    <property type="match status" value="1"/>
</dbReference>
<dbReference type="EMBL" id="JBHSIU010000057">
    <property type="protein sequence ID" value="MFC5004177.1"/>
    <property type="molecule type" value="Genomic_DNA"/>
</dbReference>
<dbReference type="SUPFAM" id="SSF52540">
    <property type="entry name" value="P-loop containing nucleoside triphosphate hydrolases"/>
    <property type="match status" value="1"/>
</dbReference>
<dbReference type="Gene3D" id="1.10.260.40">
    <property type="entry name" value="lambda repressor-like DNA-binding domains"/>
    <property type="match status" value="1"/>
</dbReference>
<evidence type="ECO:0000313" key="3">
    <source>
        <dbReference type="Proteomes" id="UP001595912"/>
    </source>
</evidence>
<name>A0ABV9W7F2_9ACTN</name>
<dbReference type="SUPFAM" id="SSF47413">
    <property type="entry name" value="lambda repressor-like DNA-binding domains"/>
    <property type="match status" value="1"/>
</dbReference>
<reference evidence="3" key="1">
    <citation type="journal article" date="2019" name="Int. J. Syst. Evol. Microbiol.">
        <title>The Global Catalogue of Microorganisms (GCM) 10K type strain sequencing project: providing services to taxonomists for standard genome sequencing and annotation.</title>
        <authorList>
            <consortium name="The Broad Institute Genomics Platform"/>
            <consortium name="The Broad Institute Genome Sequencing Center for Infectious Disease"/>
            <person name="Wu L."/>
            <person name="Ma J."/>
        </authorList>
    </citation>
    <scope>NUCLEOTIDE SEQUENCE [LARGE SCALE GENOMIC DNA]</scope>
    <source>
        <strain evidence="3">CGMCC 4.7152</strain>
    </source>
</reference>
<dbReference type="SMART" id="SM00530">
    <property type="entry name" value="HTH_XRE"/>
    <property type="match status" value="1"/>
</dbReference>
<keyword evidence="3" id="KW-1185">Reference proteome</keyword>
<dbReference type="PANTHER" id="PTHR47691">
    <property type="entry name" value="REGULATOR-RELATED"/>
    <property type="match status" value="1"/>
</dbReference>
<dbReference type="InterPro" id="IPR058852">
    <property type="entry name" value="HTH_77"/>
</dbReference>
<dbReference type="GO" id="GO:0005524">
    <property type="term" value="F:ATP binding"/>
    <property type="evidence" value="ECO:0007669"/>
    <property type="project" value="UniProtKB-KW"/>
</dbReference>
<proteinExistence type="predicted"/>
<protein>
    <submittedName>
        <fullName evidence="2">ATP-binding protein</fullName>
    </submittedName>
</protein>
<dbReference type="Pfam" id="PF25872">
    <property type="entry name" value="HTH_77"/>
    <property type="match status" value="1"/>
</dbReference>
<evidence type="ECO:0000259" key="1">
    <source>
        <dbReference type="PROSITE" id="PS50943"/>
    </source>
</evidence>
<feature type="domain" description="HTH cro/C1-type" evidence="1">
    <location>
        <begin position="14"/>
        <end position="62"/>
    </location>
</feature>
<dbReference type="InterPro" id="IPR010982">
    <property type="entry name" value="Lambda_DNA-bd_dom_sf"/>
</dbReference>
<keyword evidence="2" id="KW-0547">Nucleotide-binding</keyword>